<feature type="transmembrane region" description="Helical" evidence="2">
    <location>
        <begin position="251"/>
        <end position="268"/>
    </location>
</feature>
<name>A0ABP7DE20_9MICC</name>
<evidence type="ECO:0000313" key="5">
    <source>
        <dbReference type="Proteomes" id="UP001501536"/>
    </source>
</evidence>
<feature type="region of interest" description="Disordered" evidence="1">
    <location>
        <begin position="1"/>
        <end position="46"/>
    </location>
</feature>
<feature type="transmembrane region" description="Helical" evidence="2">
    <location>
        <begin position="86"/>
        <end position="109"/>
    </location>
</feature>
<keyword evidence="2" id="KW-0812">Transmembrane</keyword>
<evidence type="ECO:0000256" key="1">
    <source>
        <dbReference type="SAM" id="MobiDB-lite"/>
    </source>
</evidence>
<dbReference type="PANTHER" id="PTHR35797">
    <property type="entry name" value="PROTEASE-RELATED"/>
    <property type="match status" value="1"/>
</dbReference>
<keyword evidence="2" id="KW-1133">Transmembrane helix</keyword>
<dbReference type="Pfam" id="PF02517">
    <property type="entry name" value="Rce1-like"/>
    <property type="match status" value="1"/>
</dbReference>
<proteinExistence type="predicted"/>
<evidence type="ECO:0000256" key="2">
    <source>
        <dbReference type="SAM" id="Phobius"/>
    </source>
</evidence>
<dbReference type="InterPro" id="IPR042150">
    <property type="entry name" value="MmRce1-like"/>
</dbReference>
<gene>
    <name evidence="4" type="ORF">GCM10022377_17290</name>
</gene>
<accession>A0ABP7DE20</accession>
<feature type="transmembrane region" description="Helical" evidence="2">
    <location>
        <begin position="54"/>
        <end position="80"/>
    </location>
</feature>
<comment type="caution">
    <text evidence="4">The sequence shown here is derived from an EMBL/GenBank/DDBJ whole genome shotgun (WGS) entry which is preliminary data.</text>
</comment>
<dbReference type="Proteomes" id="UP001501536">
    <property type="component" value="Unassembled WGS sequence"/>
</dbReference>
<dbReference type="PANTHER" id="PTHR35797:SF1">
    <property type="entry name" value="PROTEASE"/>
    <property type="match status" value="1"/>
</dbReference>
<dbReference type="EMBL" id="BAABCJ010000002">
    <property type="protein sequence ID" value="GAA3704150.1"/>
    <property type="molecule type" value="Genomic_DNA"/>
</dbReference>
<keyword evidence="2" id="KW-0472">Membrane</keyword>
<evidence type="ECO:0000313" key="4">
    <source>
        <dbReference type="EMBL" id="GAA3704150.1"/>
    </source>
</evidence>
<feature type="domain" description="CAAX prenyl protease 2/Lysostaphin resistance protein A-like" evidence="3">
    <location>
        <begin position="186"/>
        <end position="288"/>
    </location>
</feature>
<sequence length="344" mass="35809">MSLRELPRTASVPASLPASVSTPPTAPAPGHRTASSTPALRLPRPGGRRPLPPWAAGFAASFAIVQMVVAVAVCLPVFAGLASSDYLMALTPFLMWAPALGVLVLHAVLRPPVRLIDWSGLRLASRRRAGRAPAARRPATPAGVVGWSLLLLLVLAAAAAATIGLAAQLGAVDWEPDPGATSAAAWVLPLVLVGMLAAAGEEIAWRGYLASTLAPWGFVRSSAAIGAFWALWHLPLTASYAMDGATAWRDVAATTVNLFLAALVLAAVRYASRSVWPAIAGHAMLNTVLVFAYSNLMTPARTLDDASYWTFQSVGWGVLLVVAALGAAFVTVRHRPSAGAVARD</sequence>
<protein>
    <recommendedName>
        <fullName evidence="3">CAAX prenyl protease 2/Lysostaphin resistance protein A-like domain-containing protein</fullName>
    </recommendedName>
</protein>
<dbReference type="InterPro" id="IPR003675">
    <property type="entry name" value="Rce1/LyrA-like_dom"/>
</dbReference>
<dbReference type="RefSeq" id="WP_344882938.1">
    <property type="nucleotide sequence ID" value="NZ_BAABCJ010000002.1"/>
</dbReference>
<feature type="transmembrane region" description="Helical" evidence="2">
    <location>
        <begin position="183"/>
        <end position="200"/>
    </location>
</feature>
<reference evidence="5" key="1">
    <citation type="journal article" date="2019" name="Int. J. Syst. Evol. Microbiol.">
        <title>The Global Catalogue of Microorganisms (GCM) 10K type strain sequencing project: providing services to taxonomists for standard genome sequencing and annotation.</title>
        <authorList>
            <consortium name="The Broad Institute Genomics Platform"/>
            <consortium name="The Broad Institute Genome Sequencing Center for Infectious Disease"/>
            <person name="Wu L."/>
            <person name="Ma J."/>
        </authorList>
    </citation>
    <scope>NUCLEOTIDE SEQUENCE [LARGE SCALE GENOMIC DNA]</scope>
    <source>
        <strain evidence="5">JCM 16961</strain>
    </source>
</reference>
<feature type="transmembrane region" description="Helical" evidence="2">
    <location>
        <begin position="144"/>
        <end position="171"/>
    </location>
</feature>
<feature type="transmembrane region" description="Helical" evidence="2">
    <location>
        <begin position="275"/>
        <end position="294"/>
    </location>
</feature>
<organism evidence="4 5">
    <name type="scientific">Zhihengliuella alba</name>
    <dbReference type="NCBI Taxonomy" id="547018"/>
    <lineage>
        <taxon>Bacteria</taxon>
        <taxon>Bacillati</taxon>
        <taxon>Actinomycetota</taxon>
        <taxon>Actinomycetes</taxon>
        <taxon>Micrococcales</taxon>
        <taxon>Micrococcaceae</taxon>
        <taxon>Zhihengliuella</taxon>
    </lineage>
</organism>
<keyword evidence="5" id="KW-1185">Reference proteome</keyword>
<evidence type="ECO:0000259" key="3">
    <source>
        <dbReference type="Pfam" id="PF02517"/>
    </source>
</evidence>
<feature type="transmembrane region" description="Helical" evidence="2">
    <location>
        <begin position="207"/>
        <end position="231"/>
    </location>
</feature>
<feature type="compositionally biased region" description="Low complexity" evidence="1">
    <location>
        <begin position="9"/>
        <end position="23"/>
    </location>
</feature>
<feature type="transmembrane region" description="Helical" evidence="2">
    <location>
        <begin position="314"/>
        <end position="332"/>
    </location>
</feature>